<keyword evidence="1" id="KW-0472">Membrane</keyword>
<organism evidence="2 3">
    <name type="scientific">Halorubrum tropicale</name>
    <dbReference type="NCBI Taxonomy" id="1765655"/>
    <lineage>
        <taxon>Archaea</taxon>
        <taxon>Methanobacteriati</taxon>
        <taxon>Methanobacteriota</taxon>
        <taxon>Stenosarchaea group</taxon>
        <taxon>Halobacteria</taxon>
        <taxon>Halobacteriales</taxon>
        <taxon>Haloferacaceae</taxon>
        <taxon>Halorubrum</taxon>
    </lineage>
</organism>
<feature type="transmembrane region" description="Helical" evidence="1">
    <location>
        <begin position="48"/>
        <end position="67"/>
    </location>
</feature>
<protein>
    <submittedName>
        <fullName evidence="2">Uncharacterized protein</fullName>
    </submittedName>
</protein>
<dbReference type="STRING" id="1765655.AMR74_15675"/>
<dbReference type="OrthoDB" id="322034at2157"/>
<keyword evidence="1" id="KW-0812">Transmembrane</keyword>
<dbReference type="AlphaFoldDB" id="A0A0M9ANZ4"/>
<dbReference type="PATRIC" id="fig|1705389.3.peg.154"/>
<comment type="caution">
    <text evidence="2">The sequence shown here is derived from an EMBL/GenBank/DDBJ whole genome shotgun (WGS) entry which is preliminary data.</text>
</comment>
<proteinExistence type="predicted"/>
<dbReference type="Proteomes" id="UP000037747">
    <property type="component" value="Unassembled WGS sequence"/>
</dbReference>
<gene>
    <name evidence="2" type="ORF">AMR74_15675</name>
</gene>
<keyword evidence="3" id="KW-1185">Reference proteome</keyword>
<evidence type="ECO:0000313" key="2">
    <source>
        <dbReference type="EMBL" id="KOX95368.1"/>
    </source>
</evidence>
<reference evidence="2 3" key="1">
    <citation type="submission" date="2015-08" db="EMBL/GenBank/DDBJ databases">
        <title>Genomes of Isolates from Cabo Rojo, PR.</title>
        <authorList>
            <person name="Sanchez-Nieves R.L."/>
            <person name="Montalvo-Rodriguez R."/>
        </authorList>
    </citation>
    <scope>NUCLEOTIDE SEQUENCE [LARGE SCALE GENOMIC DNA]</scope>
    <source>
        <strain evidence="2 3">5</strain>
    </source>
</reference>
<evidence type="ECO:0000313" key="3">
    <source>
        <dbReference type="Proteomes" id="UP000037747"/>
    </source>
</evidence>
<keyword evidence="1" id="KW-1133">Transmembrane helix</keyword>
<sequence length="73" mass="7709">MSESKLLIAAGATVLWAIFGVLLFEVTSLVSAFELAVSGPIFDLTSLLDAWLLAGVILGVVDVALLWDMATGW</sequence>
<accession>A0A0M9ANZ4</accession>
<name>A0A0M9ANZ4_9EURY</name>
<evidence type="ECO:0000256" key="1">
    <source>
        <dbReference type="SAM" id="Phobius"/>
    </source>
</evidence>
<dbReference type="EMBL" id="LIST01000008">
    <property type="protein sequence ID" value="KOX95368.1"/>
    <property type="molecule type" value="Genomic_DNA"/>
</dbReference>
<dbReference type="RefSeq" id="WP_053772978.1">
    <property type="nucleotide sequence ID" value="NZ_LIST01000008.1"/>
</dbReference>